<feature type="transmembrane region" description="Helical" evidence="1">
    <location>
        <begin position="131"/>
        <end position="149"/>
    </location>
</feature>
<feature type="transmembrane region" description="Helical" evidence="1">
    <location>
        <begin position="340"/>
        <end position="362"/>
    </location>
</feature>
<proteinExistence type="predicted"/>
<protein>
    <recommendedName>
        <fullName evidence="4">DUF2206 domain-containing protein</fullName>
    </recommendedName>
</protein>
<evidence type="ECO:0000313" key="3">
    <source>
        <dbReference type="Proteomes" id="UP001281203"/>
    </source>
</evidence>
<feature type="transmembrane region" description="Helical" evidence="1">
    <location>
        <begin position="419"/>
        <end position="441"/>
    </location>
</feature>
<feature type="transmembrane region" description="Helical" evidence="1">
    <location>
        <begin position="389"/>
        <end position="412"/>
    </location>
</feature>
<keyword evidence="1" id="KW-0812">Transmembrane</keyword>
<keyword evidence="1" id="KW-1133">Transmembrane helix</keyword>
<feature type="transmembrane region" description="Helical" evidence="1">
    <location>
        <begin position="453"/>
        <end position="473"/>
    </location>
</feature>
<accession>A0ABU3X0X5</accession>
<evidence type="ECO:0000313" key="2">
    <source>
        <dbReference type="EMBL" id="MDV2481672.1"/>
    </source>
</evidence>
<feature type="transmembrane region" description="Helical" evidence="1">
    <location>
        <begin position="300"/>
        <end position="328"/>
    </location>
</feature>
<dbReference type="Proteomes" id="UP001281203">
    <property type="component" value="Unassembled WGS sequence"/>
</dbReference>
<evidence type="ECO:0000256" key="1">
    <source>
        <dbReference type="SAM" id="Phobius"/>
    </source>
</evidence>
<feature type="transmembrane region" description="Helical" evidence="1">
    <location>
        <begin position="209"/>
        <end position="229"/>
    </location>
</feature>
<feature type="transmembrane region" description="Helical" evidence="1">
    <location>
        <begin position="263"/>
        <end position="280"/>
    </location>
</feature>
<feature type="transmembrane region" description="Helical" evidence="1">
    <location>
        <begin position="41"/>
        <end position="62"/>
    </location>
</feature>
<comment type="caution">
    <text evidence="2">The sequence shown here is derived from an EMBL/GenBank/DDBJ whole genome shotgun (WGS) entry which is preliminary data.</text>
</comment>
<reference evidence="2 3" key="1">
    <citation type="submission" date="2019-10" db="EMBL/GenBank/DDBJ databases">
        <title>Isolation and characterization of Methanoculleus sp. Wushi-C6 from a hot spring well.</title>
        <authorList>
            <person name="Chen S.-C."/>
            <person name="Lan Z.-H."/>
            <person name="You Y.-T."/>
            <person name="Lai M.-C."/>
        </authorList>
    </citation>
    <scope>NUCLEOTIDE SEQUENCE [LARGE SCALE GENOMIC DNA]</scope>
    <source>
        <strain evidence="2 3">Wushi-C6</strain>
    </source>
</reference>
<keyword evidence="1" id="KW-0472">Membrane</keyword>
<dbReference type="RefSeq" id="WP_317064695.1">
    <property type="nucleotide sequence ID" value="NZ_WBKO01000001.1"/>
</dbReference>
<name>A0ABU3X0X5_9EURY</name>
<evidence type="ECO:0008006" key="4">
    <source>
        <dbReference type="Google" id="ProtNLM"/>
    </source>
</evidence>
<sequence>MNVQLLVRPALKRLAGIFPYLILFTYIAGCIFCLLIDRMSYLINGSILAVPAIIGAFTFVFIKKKDVDLSGSLELFPYRRLISPQFFLAAFMLSVLAFLVTPSNSVIGLFGVVVLYAVIFAQIMSARLRPATVLVEIMLTLAVTIYSYTLRPALYFGTTDLMPHSYMATITYLSGHVIPGELGTYTYFPLYHVFVALSSHVLGLDIDTALFITTGLIFSTTVLFLYYLANSVFRNAQITLLIVLSYAMNSDVIYYGTYMVTRTMAYVGFIILLYLVYSMVEAKPETGYIVTRPAARRVFAVIMVMFVLLTHQVSMPMVIVMIGLVLFLERFTGERRRVSFAFLMVPASLFAGYWLFVAYPFVKDLFPRADLAVYQNIVLTEAVYQGWNFLLSQVDTLFVVFFALIGAIYLIWKQQPGYSIIFGVLGLAAIILNVPSVLTVIFQLVSVLRIDRFAILFLPILAVAVGVGVYVLTRYLAALKISPRWIGAVMITLIVLYGITSLGCVREEASYTRYSFDQGEITGFGYVLDKAPDGSTLHSDYYTLRFFGRKKINESESLGLPYYTNRLIPGDLNISGSGGYIILPDAQLRRGGLLLGQEAVMAEEDFDPEKGLLPYLPTEENVRNMTGRVSTEDKLYSNRGIEVYYLAR</sequence>
<organism evidence="2 3">
    <name type="scientific">Methanoculleus caldifontis</name>
    <dbReference type="NCBI Taxonomy" id="2651577"/>
    <lineage>
        <taxon>Archaea</taxon>
        <taxon>Methanobacteriati</taxon>
        <taxon>Methanobacteriota</taxon>
        <taxon>Stenosarchaea group</taxon>
        <taxon>Methanomicrobia</taxon>
        <taxon>Methanomicrobiales</taxon>
        <taxon>Methanomicrobiaceae</taxon>
        <taxon>Methanoculleus</taxon>
    </lineage>
</organism>
<gene>
    <name evidence="2" type="ORF">F8E02_06570</name>
</gene>
<feature type="transmembrane region" description="Helical" evidence="1">
    <location>
        <begin position="82"/>
        <end position="100"/>
    </location>
</feature>
<feature type="transmembrane region" description="Helical" evidence="1">
    <location>
        <begin position="485"/>
        <end position="503"/>
    </location>
</feature>
<feature type="transmembrane region" description="Helical" evidence="1">
    <location>
        <begin position="107"/>
        <end position="125"/>
    </location>
</feature>
<keyword evidence="3" id="KW-1185">Reference proteome</keyword>
<dbReference type="EMBL" id="WBKO01000001">
    <property type="protein sequence ID" value="MDV2481672.1"/>
    <property type="molecule type" value="Genomic_DNA"/>
</dbReference>
<feature type="transmembrane region" description="Helical" evidence="1">
    <location>
        <begin position="17"/>
        <end position="36"/>
    </location>
</feature>